<accession>A0A0E9SAW2</accession>
<dbReference type="AlphaFoldDB" id="A0A0E9SAW2"/>
<dbReference type="EMBL" id="GBXM01070171">
    <property type="protein sequence ID" value="JAH38406.1"/>
    <property type="molecule type" value="Transcribed_RNA"/>
</dbReference>
<reference evidence="2" key="2">
    <citation type="journal article" date="2015" name="Fish Shellfish Immunol.">
        <title>Early steps in the European eel (Anguilla anguilla)-Vibrio vulnificus interaction in the gills: Role of the RtxA13 toxin.</title>
        <authorList>
            <person name="Callol A."/>
            <person name="Pajuelo D."/>
            <person name="Ebbesson L."/>
            <person name="Teles M."/>
            <person name="MacKenzie S."/>
            <person name="Amaro C."/>
        </authorList>
    </citation>
    <scope>NUCLEOTIDE SEQUENCE</scope>
</reference>
<name>A0A0E9SAW2_ANGAN</name>
<evidence type="ECO:0000313" key="2">
    <source>
        <dbReference type="EMBL" id="JAH38406.1"/>
    </source>
</evidence>
<reference evidence="2" key="1">
    <citation type="submission" date="2014-11" db="EMBL/GenBank/DDBJ databases">
        <authorList>
            <person name="Amaro Gonzalez C."/>
        </authorList>
    </citation>
    <scope>NUCLEOTIDE SEQUENCE</scope>
</reference>
<protein>
    <submittedName>
        <fullName evidence="2">Uncharacterized protein</fullName>
    </submittedName>
</protein>
<sequence length="22" mass="2654">MLTSLRESFTVEGRVMKKKEKR</sequence>
<feature type="region of interest" description="Disordered" evidence="1">
    <location>
        <begin position="1"/>
        <end position="22"/>
    </location>
</feature>
<organism evidence="2">
    <name type="scientific">Anguilla anguilla</name>
    <name type="common">European freshwater eel</name>
    <name type="synonym">Muraena anguilla</name>
    <dbReference type="NCBI Taxonomy" id="7936"/>
    <lineage>
        <taxon>Eukaryota</taxon>
        <taxon>Metazoa</taxon>
        <taxon>Chordata</taxon>
        <taxon>Craniata</taxon>
        <taxon>Vertebrata</taxon>
        <taxon>Euteleostomi</taxon>
        <taxon>Actinopterygii</taxon>
        <taxon>Neopterygii</taxon>
        <taxon>Teleostei</taxon>
        <taxon>Anguilliformes</taxon>
        <taxon>Anguillidae</taxon>
        <taxon>Anguilla</taxon>
    </lineage>
</organism>
<proteinExistence type="predicted"/>
<evidence type="ECO:0000256" key="1">
    <source>
        <dbReference type="SAM" id="MobiDB-lite"/>
    </source>
</evidence>